<dbReference type="SUPFAM" id="SSF103473">
    <property type="entry name" value="MFS general substrate transporter"/>
    <property type="match status" value="1"/>
</dbReference>
<evidence type="ECO:0000256" key="6">
    <source>
        <dbReference type="SAM" id="Phobius"/>
    </source>
</evidence>
<dbReference type="CDD" id="cd17416">
    <property type="entry name" value="MFS_NPF1_2"/>
    <property type="match status" value="1"/>
</dbReference>
<feature type="transmembrane region" description="Helical" evidence="6">
    <location>
        <begin position="169"/>
        <end position="188"/>
    </location>
</feature>
<name>A0A2G5F387_AQUCA</name>
<dbReference type="AlphaFoldDB" id="A0A2G5F387"/>
<protein>
    <recommendedName>
        <fullName evidence="9">Major facilitator superfamily (MFS) profile domain-containing protein</fullName>
    </recommendedName>
</protein>
<keyword evidence="8" id="KW-1185">Reference proteome</keyword>
<feature type="transmembrane region" description="Helical" evidence="6">
    <location>
        <begin position="243"/>
        <end position="263"/>
    </location>
</feature>
<proteinExistence type="inferred from homology"/>
<feature type="transmembrane region" description="Helical" evidence="6">
    <location>
        <begin position="527"/>
        <end position="550"/>
    </location>
</feature>
<keyword evidence="5 6" id="KW-0472">Membrane</keyword>
<dbReference type="PROSITE" id="PS51257">
    <property type="entry name" value="PROKAR_LIPOPROTEIN"/>
    <property type="match status" value="1"/>
</dbReference>
<feature type="transmembrane region" description="Helical" evidence="6">
    <location>
        <begin position="570"/>
        <end position="590"/>
    </location>
</feature>
<keyword evidence="3 6" id="KW-0812">Transmembrane</keyword>
<dbReference type="Proteomes" id="UP000230069">
    <property type="component" value="Unassembled WGS sequence"/>
</dbReference>
<dbReference type="FunCoup" id="A0A2G5F387">
    <property type="interactions" value="1206"/>
</dbReference>
<feature type="transmembrane region" description="Helical" evidence="6">
    <location>
        <begin position="362"/>
        <end position="382"/>
    </location>
</feature>
<feature type="transmembrane region" description="Helical" evidence="6">
    <location>
        <begin position="217"/>
        <end position="236"/>
    </location>
</feature>
<dbReference type="OrthoDB" id="8904098at2759"/>
<evidence type="ECO:0000256" key="1">
    <source>
        <dbReference type="ARBA" id="ARBA00004141"/>
    </source>
</evidence>
<accession>A0A2G5F387</accession>
<sequence>MKENNSSSTPSWLSCSFKCFPMSSSSSSSPVKEKQEKYDIVEETTTPKRKPGGWRSMPYVLGNETFERLATIGLLANIMVYLLNEYHMDQVFATNVINIWSGTTNFGPLIGAYISDAHIGKFKTLAFASIASLLGMISLTLTAAIPQLRPPRCTKIQLQRDQCMGPTKGQLGILYMSLGFLSIGAAGIRPCSLPFGVDQFDSTTDEGRKGIASFFNWYYFTFTIVIMIALTLIVYIQDSLSWVWGLGIPTSLMFCSIILFFIGTRVYMYVPPGGSVFSGIGQVFAAAYKKRGLKLPSEEELPHVVYDPSVKGTTITSKLPLTHQFSFLTKAAVVLEGEVGEDGSRLDKWSICSVQQVEEVKCLLRVIPIWASGIICFTSMSQQGTFTVSQALKMDRHLGPKFQIPAGSLGVISMLTLGLWVPFYDQILVPRLRKITKHEGGITLLQRMGIGMVFSILSMVVAGFFEEKRRASAILHASPDGIAPISVLWLSPQLILMGLAEAFSIIGQIEFYYKQFPEHMKSFANSLLFCTMAGANYLSSTIVSIVHGNTGKDGNPDWLDKNINKGRVDYFYYLIAAMGVLNLVYFLIVASRYRYKGEVPVEGEDTPIDIELSKAKHIDN</sequence>
<feature type="transmembrane region" description="Helical" evidence="6">
    <location>
        <begin position="402"/>
        <end position="423"/>
    </location>
</feature>
<dbReference type="GO" id="GO:0016020">
    <property type="term" value="C:membrane"/>
    <property type="evidence" value="ECO:0007669"/>
    <property type="project" value="UniProtKB-SubCell"/>
</dbReference>
<dbReference type="PANTHER" id="PTHR11654">
    <property type="entry name" value="OLIGOPEPTIDE TRANSPORTER-RELATED"/>
    <property type="match status" value="1"/>
</dbReference>
<dbReference type="InParanoid" id="A0A2G5F387"/>
<evidence type="ECO:0000313" key="7">
    <source>
        <dbReference type="EMBL" id="PIA62473.1"/>
    </source>
</evidence>
<feature type="transmembrane region" description="Helical" evidence="6">
    <location>
        <begin position="444"/>
        <end position="465"/>
    </location>
</feature>
<evidence type="ECO:0000256" key="4">
    <source>
        <dbReference type="ARBA" id="ARBA00022989"/>
    </source>
</evidence>
<evidence type="ECO:0008006" key="9">
    <source>
        <dbReference type="Google" id="ProtNLM"/>
    </source>
</evidence>
<comment type="similarity">
    <text evidence="2">Belongs to the major facilitator superfamily. Proton-dependent oligopeptide transporter (POT/PTR) (TC 2.A.17) family.</text>
</comment>
<organism evidence="7 8">
    <name type="scientific">Aquilegia coerulea</name>
    <name type="common">Rocky mountain columbine</name>
    <dbReference type="NCBI Taxonomy" id="218851"/>
    <lineage>
        <taxon>Eukaryota</taxon>
        <taxon>Viridiplantae</taxon>
        <taxon>Streptophyta</taxon>
        <taxon>Embryophyta</taxon>
        <taxon>Tracheophyta</taxon>
        <taxon>Spermatophyta</taxon>
        <taxon>Magnoliopsida</taxon>
        <taxon>Ranunculales</taxon>
        <taxon>Ranunculaceae</taxon>
        <taxon>Thalictroideae</taxon>
        <taxon>Aquilegia</taxon>
    </lineage>
</organism>
<dbReference type="EMBL" id="KZ305019">
    <property type="protein sequence ID" value="PIA62473.1"/>
    <property type="molecule type" value="Genomic_DNA"/>
</dbReference>
<keyword evidence="4 6" id="KW-1133">Transmembrane helix</keyword>
<dbReference type="InterPro" id="IPR036259">
    <property type="entry name" value="MFS_trans_sf"/>
</dbReference>
<feature type="transmembrane region" description="Helical" evidence="6">
    <location>
        <begin position="485"/>
        <end position="506"/>
    </location>
</feature>
<comment type="subcellular location">
    <subcellularLocation>
        <location evidence="1">Membrane</location>
        <topology evidence="1">Multi-pass membrane protein</topology>
    </subcellularLocation>
</comment>
<dbReference type="GO" id="GO:0022857">
    <property type="term" value="F:transmembrane transporter activity"/>
    <property type="evidence" value="ECO:0007669"/>
    <property type="project" value="InterPro"/>
</dbReference>
<gene>
    <name evidence="7" type="ORF">AQUCO_00200465v1</name>
</gene>
<evidence type="ECO:0000256" key="2">
    <source>
        <dbReference type="ARBA" id="ARBA00005982"/>
    </source>
</evidence>
<evidence type="ECO:0000256" key="3">
    <source>
        <dbReference type="ARBA" id="ARBA00022692"/>
    </source>
</evidence>
<dbReference type="InterPro" id="IPR000109">
    <property type="entry name" value="POT_fam"/>
</dbReference>
<reference evidence="7 8" key="1">
    <citation type="submission" date="2017-09" db="EMBL/GenBank/DDBJ databases">
        <title>WGS assembly of Aquilegia coerulea Goldsmith.</title>
        <authorList>
            <person name="Hodges S."/>
            <person name="Kramer E."/>
            <person name="Nordborg M."/>
            <person name="Tomkins J."/>
            <person name="Borevitz J."/>
            <person name="Derieg N."/>
            <person name="Yan J."/>
            <person name="Mihaltcheva S."/>
            <person name="Hayes R.D."/>
            <person name="Rokhsar D."/>
        </authorList>
    </citation>
    <scope>NUCLEOTIDE SEQUENCE [LARGE SCALE GENOMIC DNA]</scope>
    <source>
        <strain evidence="8">cv. Goldsmith</strain>
    </source>
</reference>
<evidence type="ECO:0000256" key="5">
    <source>
        <dbReference type="ARBA" id="ARBA00023136"/>
    </source>
</evidence>
<feature type="transmembrane region" description="Helical" evidence="6">
    <location>
        <begin position="126"/>
        <end position="148"/>
    </location>
</feature>
<dbReference type="Gene3D" id="1.20.1250.20">
    <property type="entry name" value="MFS general substrate transporter like domains"/>
    <property type="match status" value="1"/>
</dbReference>
<evidence type="ECO:0000313" key="8">
    <source>
        <dbReference type="Proteomes" id="UP000230069"/>
    </source>
</evidence>
<dbReference type="Pfam" id="PF00854">
    <property type="entry name" value="PTR2"/>
    <property type="match status" value="1"/>
</dbReference>